<organism evidence="1">
    <name type="scientific">Nymphaea colorata</name>
    <name type="common">pocket water lily</name>
    <dbReference type="NCBI Taxonomy" id="210225"/>
    <lineage>
        <taxon>Eukaryota</taxon>
        <taxon>Viridiplantae</taxon>
        <taxon>Streptophyta</taxon>
        <taxon>Embryophyta</taxon>
        <taxon>Tracheophyta</taxon>
        <taxon>Spermatophyta</taxon>
        <taxon>Magnoliopsida</taxon>
        <taxon>Nymphaeales</taxon>
        <taxon>Nymphaeaceae</taxon>
        <taxon>Nymphaea</taxon>
    </lineage>
</organism>
<proteinExistence type="predicted"/>
<dbReference type="AlphaFoldDB" id="A0A5K0VX87"/>
<reference evidence="1" key="1">
    <citation type="submission" date="2019-09" db="EMBL/GenBank/DDBJ databases">
        <authorList>
            <person name="Zhang L."/>
        </authorList>
    </citation>
    <scope>NUCLEOTIDE SEQUENCE</scope>
</reference>
<sequence>MTLLMAFIAVSQHIPPFRKFRSQADLLRDD</sequence>
<dbReference type="EMBL" id="LR721774">
    <property type="protein sequence ID" value="VVV45497.1"/>
    <property type="molecule type" value="Genomic_DNA"/>
</dbReference>
<gene>
    <name evidence="1" type="ORF">NYM_LOCUS1781</name>
</gene>
<evidence type="ECO:0000313" key="1">
    <source>
        <dbReference type="EMBL" id="VVV45497.1"/>
    </source>
</evidence>
<name>A0A5K0VX87_9MAGN</name>
<protein>
    <submittedName>
        <fullName evidence="1">Uncharacterized protein</fullName>
    </submittedName>
</protein>
<accession>A0A5K0VX87</accession>